<sequence length="17" mass="2078">MPSSWYTLSGTRYSWKK</sequence>
<protein>
    <submittedName>
        <fullName evidence="1">Uncharacterized protein</fullName>
    </submittedName>
</protein>
<accession>A0A0E9U143</accession>
<reference evidence="1" key="2">
    <citation type="journal article" date="2015" name="Fish Shellfish Immunol.">
        <title>Early steps in the European eel (Anguilla anguilla)-Vibrio vulnificus interaction in the gills: Role of the RtxA13 toxin.</title>
        <authorList>
            <person name="Callol A."/>
            <person name="Pajuelo D."/>
            <person name="Ebbesson L."/>
            <person name="Teles M."/>
            <person name="MacKenzie S."/>
            <person name="Amaro C."/>
        </authorList>
    </citation>
    <scope>NUCLEOTIDE SEQUENCE</scope>
</reference>
<evidence type="ECO:0000313" key="1">
    <source>
        <dbReference type="EMBL" id="JAH59516.1"/>
    </source>
</evidence>
<proteinExistence type="predicted"/>
<name>A0A0E9U143_ANGAN</name>
<dbReference type="EMBL" id="GBXM01049061">
    <property type="protein sequence ID" value="JAH59516.1"/>
    <property type="molecule type" value="Transcribed_RNA"/>
</dbReference>
<reference evidence="1" key="1">
    <citation type="submission" date="2014-11" db="EMBL/GenBank/DDBJ databases">
        <authorList>
            <person name="Amaro Gonzalez C."/>
        </authorList>
    </citation>
    <scope>NUCLEOTIDE SEQUENCE</scope>
</reference>
<dbReference type="AlphaFoldDB" id="A0A0E9U143"/>
<organism evidence="1">
    <name type="scientific">Anguilla anguilla</name>
    <name type="common">European freshwater eel</name>
    <name type="synonym">Muraena anguilla</name>
    <dbReference type="NCBI Taxonomy" id="7936"/>
    <lineage>
        <taxon>Eukaryota</taxon>
        <taxon>Metazoa</taxon>
        <taxon>Chordata</taxon>
        <taxon>Craniata</taxon>
        <taxon>Vertebrata</taxon>
        <taxon>Euteleostomi</taxon>
        <taxon>Actinopterygii</taxon>
        <taxon>Neopterygii</taxon>
        <taxon>Teleostei</taxon>
        <taxon>Anguilliformes</taxon>
        <taxon>Anguillidae</taxon>
        <taxon>Anguilla</taxon>
    </lineage>
</organism>